<feature type="region of interest" description="Disordered" evidence="1">
    <location>
        <begin position="108"/>
        <end position="139"/>
    </location>
</feature>
<evidence type="ECO:0000256" key="1">
    <source>
        <dbReference type="SAM" id="MobiDB-lite"/>
    </source>
</evidence>
<keyword evidence="3" id="KW-1185">Reference proteome</keyword>
<dbReference type="PaxDb" id="3827-XP_004498308.1"/>
<reference evidence="3" key="1">
    <citation type="journal article" date="2013" name="Nat. Biotechnol.">
        <title>Draft genome sequence of chickpea (Cicer arietinum) provides a resource for trait improvement.</title>
        <authorList>
            <person name="Varshney R.K."/>
            <person name="Song C."/>
            <person name="Saxena R.K."/>
            <person name="Azam S."/>
            <person name="Yu S."/>
            <person name="Sharpe A.G."/>
            <person name="Cannon S."/>
            <person name="Baek J."/>
            <person name="Rosen B.D."/>
            <person name="Tar'an B."/>
            <person name="Millan T."/>
            <person name="Zhang X."/>
            <person name="Ramsay L.D."/>
            <person name="Iwata A."/>
            <person name="Wang Y."/>
            <person name="Nelson W."/>
            <person name="Farmer A.D."/>
            <person name="Gaur P.M."/>
            <person name="Soderlund C."/>
            <person name="Penmetsa R.V."/>
            <person name="Xu C."/>
            <person name="Bharti A.K."/>
            <person name="He W."/>
            <person name="Winter P."/>
            <person name="Zhao S."/>
            <person name="Hane J.K."/>
            <person name="Carrasquilla-Garcia N."/>
            <person name="Condie J.A."/>
            <person name="Upadhyaya H.D."/>
            <person name="Luo M.C."/>
            <person name="Thudi M."/>
            <person name="Gowda C.L."/>
            <person name="Singh N.P."/>
            <person name="Lichtenzveig J."/>
            <person name="Gali K.K."/>
            <person name="Rubio J."/>
            <person name="Nadarajan N."/>
            <person name="Dolezel J."/>
            <person name="Bansal K.C."/>
            <person name="Xu X."/>
            <person name="Edwards D."/>
            <person name="Zhang G."/>
            <person name="Kahl G."/>
            <person name="Gil J."/>
            <person name="Singh K.B."/>
            <person name="Datta S.K."/>
            <person name="Jackson S.A."/>
            <person name="Wang J."/>
            <person name="Cook D.R."/>
        </authorList>
    </citation>
    <scope>NUCLEOTIDE SEQUENCE [LARGE SCALE GENOMIC DNA]</scope>
    <source>
        <strain evidence="3">cv. CDC Frontier</strain>
    </source>
</reference>
<feature type="transmembrane region" description="Helical" evidence="2">
    <location>
        <begin position="147"/>
        <end position="166"/>
    </location>
</feature>
<keyword evidence="2" id="KW-0472">Membrane</keyword>
<protein>
    <submittedName>
        <fullName evidence="4 5">Uncharacterized protein LOC101503069</fullName>
    </submittedName>
</protein>
<dbReference type="KEGG" id="cam:101503069"/>
<proteinExistence type="predicted"/>
<name>A0A1S2Y494_CICAR</name>
<sequence length="247" mass="27756">MNSAQVTAFQFGICLKNIVRNDYTSCVLPPMSINACHRIQIISTRDKPSFHPLLKCRKPLLVCSAGGKGMMENNDENSPWKSITNATEKFKGQSIEDVLRKQIQKGEYFDNGGSGVRPPGGGDSGGGGGSPDGTAGPEDESFLEDDTLQLIFAMGALICLYIYLLIGKEILRTIADYLRFLLGGGRSMRLQSFMRKLGRWYKSMKKRTKKTDEYWLEKTILNTPTWYYDPEDFRQAVKNYYASDADE</sequence>
<dbReference type="RefSeq" id="XP_004498309.1">
    <property type="nucleotide sequence ID" value="XM_004498252.3"/>
</dbReference>
<evidence type="ECO:0000256" key="2">
    <source>
        <dbReference type="SAM" id="Phobius"/>
    </source>
</evidence>
<dbReference type="GO" id="GO:0009507">
    <property type="term" value="C:chloroplast"/>
    <property type="evidence" value="ECO:0007669"/>
    <property type="project" value="TreeGrafter"/>
</dbReference>
<accession>A0A1S2Y494</accession>
<keyword evidence="2" id="KW-1133">Transmembrane helix</keyword>
<dbReference type="STRING" id="3827.A0A1S2Y494"/>
<keyword evidence="2" id="KW-0812">Transmembrane</keyword>
<dbReference type="OrthoDB" id="1680511at2759"/>
<gene>
    <name evidence="4 5" type="primary">LOC101503069</name>
</gene>
<dbReference type="Proteomes" id="UP000087171">
    <property type="component" value="Chromosome Ca4"/>
</dbReference>
<feature type="compositionally biased region" description="Gly residues" evidence="1">
    <location>
        <begin position="112"/>
        <end position="131"/>
    </location>
</feature>
<evidence type="ECO:0000313" key="3">
    <source>
        <dbReference type="Proteomes" id="UP000087171"/>
    </source>
</evidence>
<dbReference type="PANTHER" id="PTHR35483:SF1">
    <property type="entry name" value="GLYCINE-RICH PROTEIN-RELATED"/>
    <property type="match status" value="1"/>
</dbReference>
<dbReference type="PANTHER" id="PTHR35483">
    <property type="entry name" value="NUCLEUSENVELOPE PROTEIN"/>
    <property type="match status" value="1"/>
</dbReference>
<organism evidence="3 4">
    <name type="scientific">Cicer arietinum</name>
    <name type="common">Chickpea</name>
    <name type="synonym">Garbanzo</name>
    <dbReference type="NCBI Taxonomy" id="3827"/>
    <lineage>
        <taxon>Eukaryota</taxon>
        <taxon>Viridiplantae</taxon>
        <taxon>Streptophyta</taxon>
        <taxon>Embryophyta</taxon>
        <taxon>Tracheophyta</taxon>
        <taxon>Spermatophyta</taxon>
        <taxon>Magnoliopsida</taxon>
        <taxon>eudicotyledons</taxon>
        <taxon>Gunneridae</taxon>
        <taxon>Pentapetalae</taxon>
        <taxon>rosids</taxon>
        <taxon>fabids</taxon>
        <taxon>Fabales</taxon>
        <taxon>Fabaceae</taxon>
        <taxon>Papilionoideae</taxon>
        <taxon>50 kb inversion clade</taxon>
        <taxon>NPAAA clade</taxon>
        <taxon>Hologalegina</taxon>
        <taxon>IRL clade</taxon>
        <taxon>Cicereae</taxon>
        <taxon>Cicer</taxon>
    </lineage>
</organism>
<reference evidence="4 5" key="2">
    <citation type="submission" date="2025-04" db="UniProtKB">
        <authorList>
            <consortium name="RefSeq"/>
        </authorList>
    </citation>
    <scope>IDENTIFICATION</scope>
    <source>
        <tissue evidence="4 5">Etiolated seedlings</tissue>
    </source>
</reference>
<dbReference type="eggNOG" id="ENOG502RYKX">
    <property type="taxonomic scope" value="Eukaryota"/>
</dbReference>
<dbReference type="GeneID" id="101503069"/>
<dbReference type="AlphaFoldDB" id="A0A1S2Y494"/>
<dbReference type="RefSeq" id="XP_004498308.1">
    <property type="nucleotide sequence ID" value="XM_004498251.3"/>
</dbReference>
<evidence type="ECO:0000313" key="4">
    <source>
        <dbReference type="RefSeq" id="XP_004498308.1"/>
    </source>
</evidence>
<evidence type="ECO:0000313" key="5">
    <source>
        <dbReference type="RefSeq" id="XP_004498309.1"/>
    </source>
</evidence>